<sequence>MSDDLDVLWISSSPVLQRFDKPLLQYISKDVNVAQWEYRHHRDEGSSIDEAVDLLAEFMGQCPYPVNLAGHAAGGAIALSFARRYPKKVRSLSLLAVASQPANTWHAHYYLQRQLFTISREQILANTVRNLFGEQPSHTTKKLVAVLDRDLEQSPLLHSLFKLVHLPEGGVNMPLMICGSKNDPIVSSTTLQDWSNCLKPEDHLWECPKGHHFFHYFYPQTVGDQLLNFWQLRHLQPMQTSYLVSHHWQN</sequence>
<evidence type="ECO:0000313" key="2">
    <source>
        <dbReference type="EMBL" id="BAY68026.1"/>
    </source>
</evidence>
<dbReference type="InterPro" id="IPR029058">
    <property type="entry name" value="AB_hydrolase_fold"/>
</dbReference>
<dbReference type="AlphaFoldDB" id="A0A1Z4KGB9"/>
<dbReference type="SUPFAM" id="SSF53474">
    <property type="entry name" value="alpha/beta-Hydrolases"/>
    <property type="match status" value="1"/>
</dbReference>
<dbReference type="EMBL" id="AP018216">
    <property type="protein sequence ID" value="BAY68026.1"/>
    <property type="molecule type" value="Genomic_DNA"/>
</dbReference>
<organism evidence="2 3">
    <name type="scientific">Trichormus variabilis NIES-23</name>
    <dbReference type="NCBI Taxonomy" id="1973479"/>
    <lineage>
        <taxon>Bacteria</taxon>
        <taxon>Bacillati</taxon>
        <taxon>Cyanobacteriota</taxon>
        <taxon>Cyanophyceae</taxon>
        <taxon>Nostocales</taxon>
        <taxon>Nostocaceae</taxon>
        <taxon>Trichormus</taxon>
    </lineage>
</organism>
<dbReference type="SMR" id="A0A1Z4KGB9"/>
<dbReference type="Pfam" id="PF00975">
    <property type="entry name" value="Thioesterase"/>
    <property type="match status" value="1"/>
</dbReference>
<accession>A0A1Z4KGB9</accession>
<evidence type="ECO:0000259" key="1">
    <source>
        <dbReference type="Pfam" id="PF00975"/>
    </source>
</evidence>
<evidence type="ECO:0000313" key="3">
    <source>
        <dbReference type="Proteomes" id="UP000217507"/>
    </source>
</evidence>
<proteinExistence type="predicted"/>
<protein>
    <recommendedName>
        <fullName evidence="1">Thioesterase domain-containing protein</fullName>
    </recommendedName>
</protein>
<dbReference type="Proteomes" id="UP000217507">
    <property type="component" value="Chromosome"/>
</dbReference>
<name>A0A1Z4KGB9_ANAVA</name>
<gene>
    <name evidence="2" type="ORF">NIES23_08090</name>
</gene>
<feature type="domain" description="Thioesterase" evidence="1">
    <location>
        <begin position="22"/>
        <end position="104"/>
    </location>
</feature>
<reference evidence="2 3" key="1">
    <citation type="submission" date="2017-06" db="EMBL/GenBank/DDBJ databases">
        <title>Genome sequencing of cyanobaciteial culture collection at National Institute for Environmental Studies (NIES).</title>
        <authorList>
            <person name="Hirose Y."/>
            <person name="Shimura Y."/>
            <person name="Fujisawa T."/>
            <person name="Nakamura Y."/>
            <person name="Kawachi M."/>
        </authorList>
    </citation>
    <scope>NUCLEOTIDE SEQUENCE [LARGE SCALE GENOMIC DNA]</scope>
    <source>
        <strain evidence="2 3">NIES-23</strain>
    </source>
</reference>
<dbReference type="InterPro" id="IPR001031">
    <property type="entry name" value="Thioesterase"/>
</dbReference>
<dbReference type="Gene3D" id="3.40.50.1820">
    <property type="entry name" value="alpha/beta hydrolase"/>
    <property type="match status" value="1"/>
</dbReference>